<accession>A0A2N3UAJ5</accession>
<proteinExistence type="predicted"/>
<gene>
    <name evidence="1" type="ORF">BD749_1531</name>
</gene>
<evidence type="ECO:0000313" key="2">
    <source>
        <dbReference type="Proteomes" id="UP000233782"/>
    </source>
</evidence>
<evidence type="ECO:0000313" key="1">
    <source>
        <dbReference type="EMBL" id="PKV66404.1"/>
    </source>
</evidence>
<organism evidence="1 2">
    <name type="scientific">Pontibacter ramchanderi</name>
    <dbReference type="NCBI Taxonomy" id="1179743"/>
    <lineage>
        <taxon>Bacteria</taxon>
        <taxon>Pseudomonadati</taxon>
        <taxon>Bacteroidota</taxon>
        <taxon>Cytophagia</taxon>
        <taxon>Cytophagales</taxon>
        <taxon>Hymenobacteraceae</taxon>
        <taxon>Pontibacter</taxon>
    </lineage>
</organism>
<dbReference type="AlphaFoldDB" id="A0A2N3UAJ5"/>
<reference evidence="1 2" key="1">
    <citation type="submission" date="2017-12" db="EMBL/GenBank/DDBJ databases">
        <title>Genomic Encyclopedia of Type Strains, Phase III (KMG-III): the genomes of soil and plant-associated and newly described type strains.</title>
        <authorList>
            <person name="Whitman W."/>
        </authorList>
    </citation>
    <scope>NUCLEOTIDE SEQUENCE [LARGE SCALE GENOMIC DNA]</scope>
    <source>
        <strain evidence="1 2">LP43</strain>
    </source>
</reference>
<evidence type="ECO:0008006" key="3">
    <source>
        <dbReference type="Google" id="ProtNLM"/>
    </source>
</evidence>
<name>A0A2N3UAJ5_9BACT</name>
<dbReference type="OrthoDB" id="163809at2"/>
<dbReference type="RefSeq" id="WP_101443793.1">
    <property type="nucleotide sequence ID" value="NZ_PJMU01000002.1"/>
</dbReference>
<dbReference type="EMBL" id="PJMU01000002">
    <property type="protein sequence ID" value="PKV66404.1"/>
    <property type="molecule type" value="Genomic_DNA"/>
</dbReference>
<dbReference type="Proteomes" id="UP000233782">
    <property type="component" value="Unassembled WGS sequence"/>
</dbReference>
<dbReference type="PROSITE" id="PS51257">
    <property type="entry name" value="PROKAR_LIPOPROTEIN"/>
    <property type="match status" value="1"/>
</dbReference>
<keyword evidence="2" id="KW-1185">Reference proteome</keyword>
<comment type="caution">
    <text evidence="1">The sequence shown here is derived from an EMBL/GenBank/DDBJ whole genome shotgun (WGS) entry which is preliminary data.</text>
</comment>
<sequence length="150" mass="16317">MKNVILISAFLCLLLACSKEDLGTVSAYLGQEIKLKEGQSALYNSNGSEGAPAIKLKVEEVRDSRCPSDVVCITYGSVEVKLSLGTMDSSYRNITMCLGDCGKGGQWVDEAVVPIGAIPYKVRLLDVTPLPKHSDQKRVTKEVQLVLERL</sequence>
<protein>
    <recommendedName>
        <fullName evidence="3">Lipoprotein</fullName>
    </recommendedName>
</protein>